<feature type="region of interest" description="Disordered" evidence="1">
    <location>
        <begin position="1"/>
        <end position="21"/>
    </location>
</feature>
<proteinExistence type="predicted"/>
<gene>
    <name evidence="2" type="ORF">NDU88_003059</name>
</gene>
<evidence type="ECO:0000313" key="2">
    <source>
        <dbReference type="EMBL" id="KAJ1124610.1"/>
    </source>
</evidence>
<reference evidence="2" key="1">
    <citation type="journal article" date="2022" name="bioRxiv">
        <title>Sequencing and chromosome-scale assembly of the giantPleurodeles waltlgenome.</title>
        <authorList>
            <person name="Brown T."/>
            <person name="Elewa A."/>
            <person name="Iarovenko S."/>
            <person name="Subramanian E."/>
            <person name="Araus A.J."/>
            <person name="Petzold A."/>
            <person name="Susuki M."/>
            <person name="Suzuki K.-i.T."/>
            <person name="Hayashi T."/>
            <person name="Toyoda A."/>
            <person name="Oliveira C."/>
            <person name="Osipova E."/>
            <person name="Leigh N.D."/>
            <person name="Simon A."/>
            <person name="Yun M.H."/>
        </authorList>
    </citation>
    <scope>NUCLEOTIDE SEQUENCE</scope>
    <source>
        <strain evidence="2">20211129_DDA</strain>
        <tissue evidence="2">Liver</tissue>
    </source>
</reference>
<dbReference type="Proteomes" id="UP001066276">
    <property type="component" value="Chromosome 7"/>
</dbReference>
<organism evidence="2 3">
    <name type="scientific">Pleurodeles waltl</name>
    <name type="common">Iberian ribbed newt</name>
    <dbReference type="NCBI Taxonomy" id="8319"/>
    <lineage>
        <taxon>Eukaryota</taxon>
        <taxon>Metazoa</taxon>
        <taxon>Chordata</taxon>
        <taxon>Craniata</taxon>
        <taxon>Vertebrata</taxon>
        <taxon>Euteleostomi</taxon>
        <taxon>Amphibia</taxon>
        <taxon>Batrachia</taxon>
        <taxon>Caudata</taxon>
        <taxon>Salamandroidea</taxon>
        <taxon>Salamandridae</taxon>
        <taxon>Pleurodelinae</taxon>
        <taxon>Pleurodeles</taxon>
    </lineage>
</organism>
<evidence type="ECO:0000313" key="3">
    <source>
        <dbReference type="Proteomes" id="UP001066276"/>
    </source>
</evidence>
<comment type="caution">
    <text evidence="2">The sequence shown here is derived from an EMBL/GenBank/DDBJ whole genome shotgun (WGS) entry which is preliminary data.</text>
</comment>
<sequence length="148" mass="15220">MVSWGAARLASGAGSQERECSARPPLCSVQLSEYAPYCGSPFFSPRPLRTSSAGSGSPGVLLRLSAPLPACRGPGLGPGSGSFCAVSGDPARGGLASEPAPNLGLGGTQRSQPPSWFRRSSRGRHPQLRIRSCSFQGDLRGPGARANI</sequence>
<dbReference type="EMBL" id="JANPWB010000011">
    <property type="protein sequence ID" value="KAJ1124610.1"/>
    <property type="molecule type" value="Genomic_DNA"/>
</dbReference>
<accession>A0AAV7PH55</accession>
<dbReference type="AlphaFoldDB" id="A0AAV7PH55"/>
<name>A0AAV7PH55_PLEWA</name>
<evidence type="ECO:0000256" key="1">
    <source>
        <dbReference type="SAM" id="MobiDB-lite"/>
    </source>
</evidence>
<protein>
    <submittedName>
        <fullName evidence="2">Uncharacterized protein</fullName>
    </submittedName>
</protein>
<keyword evidence="3" id="KW-1185">Reference proteome</keyword>
<feature type="region of interest" description="Disordered" evidence="1">
    <location>
        <begin position="87"/>
        <end position="127"/>
    </location>
</feature>